<dbReference type="AlphaFoldDB" id="A0A1F7VC94"/>
<evidence type="ECO:0000313" key="3">
    <source>
        <dbReference type="Proteomes" id="UP000178264"/>
    </source>
</evidence>
<accession>A0A1F7VC94</accession>
<proteinExistence type="predicted"/>
<dbReference type="Pfam" id="PF14238">
    <property type="entry name" value="DUF4340"/>
    <property type="match status" value="1"/>
</dbReference>
<dbReference type="InterPro" id="IPR025641">
    <property type="entry name" value="DUF4340"/>
</dbReference>
<feature type="domain" description="DUF4340" evidence="1">
    <location>
        <begin position="78"/>
        <end position="241"/>
    </location>
</feature>
<dbReference type="Proteomes" id="UP000178264">
    <property type="component" value="Unassembled WGS sequence"/>
</dbReference>
<reference evidence="2 3" key="1">
    <citation type="journal article" date="2016" name="Nat. Commun.">
        <title>Thousands of microbial genomes shed light on interconnected biogeochemical processes in an aquifer system.</title>
        <authorList>
            <person name="Anantharaman K."/>
            <person name="Brown C.T."/>
            <person name="Hug L.A."/>
            <person name="Sharon I."/>
            <person name="Castelle C.J."/>
            <person name="Probst A.J."/>
            <person name="Thomas B.C."/>
            <person name="Singh A."/>
            <person name="Wilkins M.J."/>
            <person name="Karaoz U."/>
            <person name="Brodie E.L."/>
            <person name="Williams K.H."/>
            <person name="Hubbard S.S."/>
            <person name="Banfield J.F."/>
        </authorList>
    </citation>
    <scope>NUCLEOTIDE SEQUENCE [LARGE SCALE GENOMIC DNA]</scope>
</reference>
<dbReference type="EMBL" id="MGER01000040">
    <property type="protein sequence ID" value="OGL88075.1"/>
    <property type="molecule type" value="Genomic_DNA"/>
</dbReference>
<organism evidence="2 3">
    <name type="scientific">Candidatus Uhrbacteria bacterium RIFCSPLOWO2_02_FULL_49_11</name>
    <dbReference type="NCBI Taxonomy" id="1802409"/>
    <lineage>
        <taxon>Bacteria</taxon>
        <taxon>Candidatus Uhriibacteriota</taxon>
    </lineage>
</organism>
<name>A0A1F7VC94_9BACT</name>
<gene>
    <name evidence="2" type="ORF">A3I42_00620</name>
</gene>
<protein>
    <recommendedName>
        <fullName evidence="1">DUF4340 domain-containing protein</fullName>
    </recommendedName>
</protein>
<comment type="caution">
    <text evidence="2">The sequence shown here is derived from an EMBL/GenBank/DDBJ whole genome shotgun (WGS) entry which is preliminary data.</text>
</comment>
<evidence type="ECO:0000313" key="2">
    <source>
        <dbReference type="EMBL" id="OGL88075.1"/>
    </source>
</evidence>
<evidence type="ECO:0000259" key="1">
    <source>
        <dbReference type="Pfam" id="PF14238"/>
    </source>
</evidence>
<sequence>MNKKTLLILALIVVVLAAIIGGMRWRKGREGGSGNANNMSKAFRSIDSLQVGEIEIKKGESAVTLVQQEGVWRIDGRQADADMVQEALDALRTSGYEGPISRNPDNFERLGVGSQGMLVSLHIHDTRFALSVGNNGPTYRSSYVKLEDNNEVYLANVNLSLVFPLLADSWRNRTIMDIDPAALATITYRTQGATIKTYRKDGEEWTVNTGASTVPADDAEMQTLFDAVHPLKAKGFIDSDKDQAIFMQEATKGTIISFKGVSEADLGEVTFIKKQNEWWVRAKGNDEIFTLSDAAAKSLAIP</sequence>